<comment type="caution">
    <text evidence="5">The sequence shown here is derived from an EMBL/GenBank/DDBJ whole genome shotgun (WGS) entry which is preliminary data.</text>
</comment>
<reference evidence="5 6" key="1">
    <citation type="submission" date="2024-01" db="EMBL/GenBank/DDBJ databases">
        <title>Genome assemblies of Stephania.</title>
        <authorList>
            <person name="Yang L."/>
        </authorList>
    </citation>
    <scope>NUCLEOTIDE SEQUENCE [LARGE SCALE GENOMIC DNA]</scope>
    <source>
        <strain evidence="5">YNDBR</strain>
        <tissue evidence="5">Leaf</tissue>
    </source>
</reference>
<feature type="compositionally biased region" description="Polar residues" evidence="3">
    <location>
        <begin position="34"/>
        <end position="43"/>
    </location>
</feature>
<dbReference type="Gene3D" id="3.40.47.10">
    <property type="match status" value="1"/>
</dbReference>
<dbReference type="InterPro" id="IPR014031">
    <property type="entry name" value="Ketoacyl_synth_C"/>
</dbReference>
<dbReference type="Pfam" id="PF02801">
    <property type="entry name" value="Ketoacyl-synt_C"/>
    <property type="match status" value="1"/>
</dbReference>
<dbReference type="PANTHER" id="PTHR11712:SF332">
    <property type="entry name" value="3-OXOACYL-[ACYL-CARRIER-PROTEIN] SYNTHASE II, CHLOROPLASTIC"/>
    <property type="match status" value="1"/>
</dbReference>
<evidence type="ECO:0000256" key="3">
    <source>
        <dbReference type="SAM" id="MobiDB-lite"/>
    </source>
</evidence>
<dbReference type="GO" id="GO:0004315">
    <property type="term" value="F:3-oxoacyl-[acyl-carrier-protein] synthase activity"/>
    <property type="evidence" value="ECO:0007669"/>
    <property type="project" value="UniProtKB-EC"/>
</dbReference>
<dbReference type="PANTHER" id="PTHR11712">
    <property type="entry name" value="POLYKETIDE SYNTHASE-RELATED"/>
    <property type="match status" value="1"/>
</dbReference>
<gene>
    <name evidence="5" type="ORF">Syun_001394</name>
</gene>
<dbReference type="EMBL" id="JBBNAF010000001">
    <property type="protein sequence ID" value="KAK9169254.1"/>
    <property type="molecule type" value="Genomic_DNA"/>
</dbReference>
<dbReference type="GO" id="GO:0005739">
    <property type="term" value="C:mitochondrion"/>
    <property type="evidence" value="ECO:0007669"/>
    <property type="project" value="TreeGrafter"/>
</dbReference>
<evidence type="ECO:0000256" key="2">
    <source>
        <dbReference type="ARBA" id="ARBA00022679"/>
    </source>
</evidence>
<accession>A0AAP0Q7Q4</accession>
<evidence type="ECO:0000313" key="5">
    <source>
        <dbReference type="EMBL" id="KAK9169254.1"/>
    </source>
</evidence>
<protein>
    <recommendedName>
        <fullName evidence="1">beta-ketoacyl-[acyl-carrier-protein] synthase I</fullName>
        <ecNumber evidence="1">2.3.1.41</ecNumber>
    </recommendedName>
</protein>
<keyword evidence="6" id="KW-1185">Reference proteome</keyword>
<dbReference type="SUPFAM" id="SSF53901">
    <property type="entry name" value="Thiolase-like"/>
    <property type="match status" value="1"/>
</dbReference>
<sequence length="208" mass="22613">MSSTLSLNTLILAQHLTRSLSPRSLSPNSPHSLTRSLSPNTLAPSRPTLLHSRPSTLNQTISHSQSDLLHLGLVRLHLASSSLLSDLLRFQDQLSNLQGTGVVLCVEKALAQSGVSWEDVNYINSHATSTQAGDIKEYQALICCFGQNPELKVNSTKSMIGHLLGVAWSLSKRSNITIGLECAGGSKKRKDGHKGFRIDVHELKPDFN</sequence>
<dbReference type="InterPro" id="IPR016039">
    <property type="entry name" value="Thiolase-like"/>
</dbReference>
<feature type="compositionally biased region" description="Low complexity" evidence="3">
    <location>
        <begin position="20"/>
        <end position="33"/>
    </location>
</feature>
<proteinExistence type="predicted"/>
<evidence type="ECO:0000313" key="6">
    <source>
        <dbReference type="Proteomes" id="UP001420932"/>
    </source>
</evidence>
<dbReference type="EC" id="2.3.1.41" evidence="1"/>
<evidence type="ECO:0000256" key="1">
    <source>
        <dbReference type="ARBA" id="ARBA00013191"/>
    </source>
</evidence>
<feature type="region of interest" description="Disordered" evidence="3">
    <location>
        <begin position="20"/>
        <end position="53"/>
    </location>
</feature>
<feature type="domain" description="Beta-ketoacyl synthase C-terminal" evidence="4">
    <location>
        <begin position="96"/>
        <end position="167"/>
    </location>
</feature>
<name>A0AAP0Q7Q4_9MAGN</name>
<keyword evidence="2" id="KW-0808">Transferase</keyword>
<organism evidence="5 6">
    <name type="scientific">Stephania yunnanensis</name>
    <dbReference type="NCBI Taxonomy" id="152371"/>
    <lineage>
        <taxon>Eukaryota</taxon>
        <taxon>Viridiplantae</taxon>
        <taxon>Streptophyta</taxon>
        <taxon>Embryophyta</taxon>
        <taxon>Tracheophyta</taxon>
        <taxon>Spermatophyta</taxon>
        <taxon>Magnoliopsida</taxon>
        <taxon>Ranunculales</taxon>
        <taxon>Menispermaceae</taxon>
        <taxon>Menispermoideae</taxon>
        <taxon>Cissampelideae</taxon>
        <taxon>Stephania</taxon>
    </lineage>
</organism>
<dbReference type="AlphaFoldDB" id="A0AAP0Q7Q4"/>
<dbReference type="Proteomes" id="UP001420932">
    <property type="component" value="Unassembled WGS sequence"/>
</dbReference>
<dbReference type="GO" id="GO:0006633">
    <property type="term" value="P:fatty acid biosynthetic process"/>
    <property type="evidence" value="ECO:0007669"/>
    <property type="project" value="TreeGrafter"/>
</dbReference>
<evidence type="ECO:0000259" key="4">
    <source>
        <dbReference type="Pfam" id="PF02801"/>
    </source>
</evidence>
<dbReference type="InterPro" id="IPR000794">
    <property type="entry name" value="Beta-ketoacyl_synthase"/>
</dbReference>